<evidence type="ECO:0000313" key="1">
    <source>
        <dbReference type="EMBL" id="MEE3852770.1"/>
    </source>
</evidence>
<reference evidence="1 2" key="1">
    <citation type="submission" date="2024-01" db="EMBL/GenBank/DDBJ databases">
        <title>Draft genome sequence of Gordonia sp. LSe1-13.</title>
        <authorList>
            <person name="Suphannarot A."/>
            <person name="Mingma R."/>
        </authorList>
    </citation>
    <scope>NUCLEOTIDE SEQUENCE [LARGE SCALE GENOMIC DNA]</scope>
    <source>
        <strain evidence="1 2">LSe1-13</strain>
    </source>
</reference>
<sequence>MSDFPYKFQDKPPWMSRKAWHYLRKHKPDELIKKIEQYRDDSRPLGLR</sequence>
<dbReference type="Proteomes" id="UP001347146">
    <property type="component" value="Unassembled WGS sequence"/>
</dbReference>
<gene>
    <name evidence="1" type="ORF">VZC37_20695</name>
</gene>
<keyword evidence="2" id="KW-1185">Reference proteome</keyword>
<protein>
    <submittedName>
        <fullName evidence="1">Uncharacterized protein</fullName>
    </submittedName>
</protein>
<name>A0ABU7MIA2_9ACTN</name>
<dbReference type="EMBL" id="JAZDUF010000007">
    <property type="protein sequence ID" value="MEE3852770.1"/>
    <property type="molecule type" value="Genomic_DNA"/>
</dbReference>
<proteinExistence type="predicted"/>
<dbReference type="RefSeq" id="WP_330435282.1">
    <property type="nucleotide sequence ID" value="NZ_JAZDUF010000007.1"/>
</dbReference>
<accession>A0ABU7MIA2</accession>
<organism evidence="1 2">
    <name type="scientific">Gordonia sesuvii</name>
    <dbReference type="NCBI Taxonomy" id="3116777"/>
    <lineage>
        <taxon>Bacteria</taxon>
        <taxon>Bacillati</taxon>
        <taxon>Actinomycetota</taxon>
        <taxon>Actinomycetes</taxon>
        <taxon>Mycobacteriales</taxon>
        <taxon>Gordoniaceae</taxon>
        <taxon>Gordonia</taxon>
    </lineage>
</organism>
<evidence type="ECO:0000313" key="2">
    <source>
        <dbReference type="Proteomes" id="UP001347146"/>
    </source>
</evidence>
<comment type="caution">
    <text evidence="1">The sequence shown here is derived from an EMBL/GenBank/DDBJ whole genome shotgun (WGS) entry which is preliminary data.</text>
</comment>